<gene>
    <name evidence="2" type="ORF">HMN09_00355900</name>
</gene>
<name>A0A8H6WI35_MYCCL</name>
<comment type="caution">
    <text evidence="2">The sequence shown here is derived from an EMBL/GenBank/DDBJ whole genome shotgun (WGS) entry which is preliminary data.</text>
</comment>
<feature type="chain" id="PRO_5034324331" evidence="1">
    <location>
        <begin position="25"/>
        <end position="203"/>
    </location>
</feature>
<evidence type="ECO:0000313" key="2">
    <source>
        <dbReference type="EMBL" id="KAF7318467.1"/>
    </source>
</evidence>
<sequence length="203" mass="21111">MAVQRGRLALLVLAFISSTPATRGSGTPVHVARTPGYSVISIPSYSPAYFCPQTTVSTANYSFIAPTYALTGLLDCTAGGVLCRYSLSASGGLLGLASGKGCISSATTAADYAQDGGCAFLCPAYTALGALYGAAISSISMTDTSISCLYYDGGTCTYSVRPIDSELWSADCVINLMRLVRDVVLRDSDWDRDFAEAEIPTGG</sequence>
<keyword evidence="3" id="KW-1185">Reference proteome</keyword>
<accession>A0A8H6WI35</accession>
<evidence type="ECO:0000313" key="3">
    <source>
        <dbReference type="Proteomes" id="UP000613580"/>
    </source>
</evidence>
<dbReference type="EMBL" id="JACAZE010000004">
    <property type="protein sequence ID" value="KAF7318467.1"/>
    <property type="molecule type" value="Genomic_DNA"/>
</dbReference>
<organism evidence="2 3">
    <name type="scientific">Mycena chlorophos</name>
    <name type="common">Agaric fungus</name>
    <name type="synonym">Agaricus chlorophos</name>
    <dbReference type="NCBI Taxonomy" id="658473"/>
    <lineage>
        <taxon>Eukaryota</taxon>
        <taxon>Fungi</taxon>
        <taxon>Dikarya</taxon>
        <taxon>Basidiomycota</taxon>
        <taxon>Agaricomycotina</taxon>
        <taxon>Agaricomycetes</taxon>
        <taxon>Agaricomycetidae</taxon>
        <taxon>Agaricales</taxon>
        <taxon>Marasmiineae</taxon>
        <taxon>Mycenaceae</taxon>
        <taxon>Mycena</taxon>
    </lineage>
</organism>
<evidence type="ECO:0000256" key="1">
    <source>
        <dbReference type="SAM" id="SignalP"/>
    </source>
</evidence>
<dbReference type="Proteomes" id="UP000613580">
    <property type="component" value="Unassembled WGS sequence"/>
</dbReference>
<reference evidence="2" key="1">
    <citation type="submission" date="2020-05" db="EMBL/GenBank/DDBJ databases">
        <title>Mycena genomes resolve the evolution of fungal bioluminescence.</title>
        <authorList>
            <person name="Tsai I.J."/>
        </authorList>
    </citation>
    <scope>NUCLEOTIDE SEQUENCE</scope>
    <source>
        <strain evidence="2">110903Hualien_Pintung</strain>
    </source>
</reference>
<feature type="signal peptide" evidence="1">
    <location>
        <begin position="1"/>
        <end position="24"/>
    </location>
</feature>
<proteinExistence type="predicted"/>
<keyword evidence="1" id="KW-0732">Signal</keyword>
<dbReference type="AlphaFoldDB" id="A0A8H6WI35"/>
<protein>
    <submittedName>
        <fullName evidence="2">Uncharacterized protein</fullName>
    </submittedName>
</protein>